<feature type="compositionally biased region" description="Gly residues" evidence="3">
    <location>
        <begin position="352"/>
        <end position="376"/>
    </location>
</feature>
<dbReference type="AlphaFoldDB" id="A0A1H7XND0"/>
<dbReference type="Pfam" id="PF25989">
    <property type="entry name" value="YknX_C"/>
    <property type="match status" value="1"/>
</dbReference>
<dbReference type="PANTHER" id="PTHR32347">
    <property type="entry name" value="EFFLUX SYSTEM COMPONENT YKNX-RELATED"/>
    <property type="match status" value="1"/>
</dbReference>
<gene>
    <name evidence="8" type="ORF">SAMN05660976_04896</name>
</gene>
<organism evidence="8 9">
    <name type="scientific">Nonomuraea pusilla</name>
    <dbReference type="NCBI Taxonomy" id="46177"/>
    <lineage>
        <taxon>Bacteria</taxon>
        <taxon>Bacillati</taxon>
        <taxon>Actinomycetota</taxon>
        <taxon>Actinomycetes</taxon>
        <taxon>Streptosporangiales</taxon>
        <taxon>Streptosporangiaceae</taxon>
        <taxon>Nonomuraea</taxon>
    </lineage>
</organism>
<feature type="chain" id="PRO_5039693036" evidence="4">
    <location>
        <begin position="20"/>
        <end position="376"/>
    </location>
</feature>
<comment type="subcellular location">
    <subcellularLocation>
        <location evidence="1">Cell envelope</location>
    </subcellularLocation>
</comment>
<dbReference type="SUPFAM" id="SSF111369">
    <property type="entry name" value="HlyD-like secretion proteins"/>
    <property type="match status" value="1"/>
</dbReference>
<proteinExistence type="predicted"/>
<dbReference type="Gene3D" id="2.40.420.20">
    <property type="match status" value="1"/>
</dbReference>
<dbReference type="InterPro" id="IPR058637">
    <property type="entry name" value="YknX-like_C"/>
</dbReference>
<feature type="signal peptide" evidence="4">
    <location>
        <begin position="1"/>
        <end position="19"/>
    </location>
</feature>
<keyword evidence="4" id="KW-0732">Signal</keyword>
<evidence type="ECO:0000313" key="8">
    <source>
        <dbReference type="EMBL" id="SEM35290.1"/>
    </source>
</evidence>
<evidence type="ECO:0000313" key="9">
    <source>
        <dbReference type="Proteomes" id="UP000198953"/>
    </source>
</evidence>
<feature type="compositionally biased region" description="Gly residues" evidence="3">
    <location>
        <begin position="170"/>
        <end position="182"/>
    </location>
</feature>
<evidence type="ECO:0000256" key="2">
    <source>
        <dbReference type="ARBA" id="ARBA00023054"/>
    </source>
</evidence>
<dbReference type="RefSeq" id="WP_091103034.1">
    <property type="nucleotide sequence ID" value="NZ_FOBF01000012.1"/>
</dbReference>
<feature type="domain" description="YknX-like beta-barrel" evidence="7">
    <location>
        <begin position="207"/>
        <end position="281"/>
    </location>
</feature>
<dbReference type="InterPro" id="IPR058647">
    <property type="entry name" value="BSH_CzcB-like"/>
</dbReference>
<dbReference type="STRING" id="46177.SAMN05660976_04896"/>
<dbReference type="Gene3D" id="2.40.50.100">
    <property type="match status" value="1"/>
</dbReference>
<feature type="domain" description="CzcB-like barrel-sandwich hybrid" evidence="5">
    <location>
        <begin position="64"/>
        <end position="156"/>
    </location>
</feature>
<evidence type="ECO:0000259" key="6">
    <source>
        <dbReference type="Pfam" id="PF25989"/>
    </source>
</evidence>
<accession>A0A1H7XND0</accession>
<dbReference type="InterPro" id="IPR050465">
    <property type="entry name" value="UPF0194_transport"/>
</dbReference>
<evidence type="ECO:0000256" key="1">
    <source>
        <dbReference type="ARBA" id="ARBA00004196"/>
    </source>
</evidence>
<dbReference type="GO" id="GO:0030313">
    <property type="term" value="C:cell envelope"/>
    <property type="evidence" value="ECO:0007669"/>
    <property type="project" value="UniProtKB-SubCell"/>
</dbReference>
<keyword evidence="2" id="KW-0175">Coiled coil</keyword>
<evidence type="ECO:0000259" key="7">
    <source>
        <dbReference type="Pfam" id="PF25990"/>
    </source>
</evidence>
<dbReference type="Gene3D" id="2.40.30.170">
    <property type="match status" value="1"/>
</dbReference>
<dbReference type="Proteomes" id="UP000198953">
    <property type="component" value="Unassembled WGS sequence"/>
</dbReference>
<dbReference type="OrthoDB" id="4932908at2"/>
<reference evidence="8 9" key="1">
    <citation type="submission" date="2016-10" db="EMBL/GenBank/DDBJ databases">
        <authorList>
            <person name="de Groot N.N."/>
        </authorList>
    </citation>
    <scope>NUCLEOTIDE SEQUENCE [LARGE SCALE GENOMIC DNA]</scope>
    <source>
        <strain evidence="8 9">DSM 43357</strain>
    </source>
</reference>
<dbReference type="Pfam" id="PF25973">
    <property type="entry name" value="BSH_CzcB"/>
    <property type="match status" value="1"/>
</dbReference>
<name>A0A1H7XND0_9ACTN</name>
<protein>
    <submittedName>
        <fullName evidence="8">Membrane fusion protein, macrolide-specific efflux system</fullName>
    </submittedName>
</protein>
<dbReference type="InterPro" id="IPR058636">
    <property type="entry name" value="Beta-barrel_YknX"/>
</dbReference>
<evidence type="ECO:0000256" key="3">
    <source>
        <dbReference type="SAM" id="MobiDB-lite"/>
    </source>
</evidence>
<evidence type="ECO:0000256" key="4">
    <source>
        <dbReference type="SAM" id="SignalP"/>
    </source>
</evidence>
<dbReference type="Pfam" id="PF25990">
    <property type="entry name" value="Beta-barrel_YknX"/>
    <property type="match status" value="1"/>
</dbReference>
<feature type="region of interest" description="Disordered" evidence="3">
    <location>
        <begin position="161"/>
        <end position="188"/>
    </location>
</feature>
<evidence type="ECO:0000259" key="5">
    <source>
        <dbReference type="Pfam" id="PF25973"/>
    </source>
</evidence>
<keyword evidence="9" id="KW-1185">Reference proteome</keyword>
<dbReference type="PANTHER" id="PTHR32347:SF14">
    <property type="entry name" value="EFFLUX SYSTEM COMPONENT YKNX-RELATED"/>
    <property type="match status" value="1"/>
</dbReference>
<sequence length="376" mass="36538">MTNGALTVLLLGGAVLAYAQLGTDPAAGDVTVRTVTAGRGTVVAAVSASGAVESARSRSLSFGVSGTVERVYVKAGDKVAKGDILATLDDAVARENLSAAKAAYDGAAEDGTSTAKLYAAYVKARNAYREARRAVAATVLKAPFAGTVTAVNGAVGGSASGTSSGSASAGSGGSGGSGGAGGTASAASQTSGQGSGFVELADPAKLRIVGSFTESDVARLKKGQTAAITFDALPGVTAAGKVTQIQPVAATSDNVVQYPVTVTFAKAPAQVRLGQTATVEVEVGRAENVVTVPSTAVSTSGGQTTVTLLRDGRQVRTPVEVGVRGGALTEITSGVSEGDLIVPPATATTGTMGNGPRQGGFGGGGFPGGGMPGGGR</sequence>
<feature type="region of interest" description="Disordered" evidence="3">
    <location>
        <begin position="348"/>
        <end position="376"/>
    </location>
</feature>
<feature type="domain" description="YknX-like C-terminal permuted SH3-like" evidence="6">
    <location>
        <begin position="289"/>
        <end position="342"/>
    </location>
</feature>
<dbReference type="EMBL" id="FOBF01000012">
    <property type="protein sequence ID" value="SEM35290.1"/>
    <property type="molecule type" value="Genomic_DNA"/>
</dbReference>